<protein>
    <submittedName>
        <fullName evidence="6">Transcriptional regulator, TetR family</fullName>
    </submittedName>
</protein>
<dbReference type="KEGG" id="dbr:Deba_1052"/>
<dbReference type="GO" id="GO:0000976">
    <property type="term" value="F:transcription cis-regulatory region binding"/>
    <property type="evidence" value="ECO:0007669"/>
    <property type="project" value="TreeGrafter"/>
</dbReference>
<gene>
    <name evidence="6" type="ordered locus">Deba_1052</name>
</gene>
<dbReference type="AlphaFoldDB" id="E1QIJ7"/>
<dbReference type="Gene3D" id="1.10.357.10">
    <property type="entry name" value="Tetracycline Repressor, domain 2"/>
    <property type="match status" value="1"/>
</dbReference>
<dbReference type="InterPro" id="IPR001647">
    <property type="entry name" value="HTH_TetR"/>
</dbReference>
<dbReference type="InterPro" id="IPR009057">
    <property type="entry name" value="Homeodomain-like_sf"/>
</dbReference>
<dbReference type="InterPro" id="IPR050109">
    <property type="entry name" value="HTH-type_TetR-like_transc_reg"/>
</dbReference>
<dbReference type="PANTHER" id="PTHR30055">
    <property type="entry name" value="HTH-TYPE TRANSCRIPTIONAL REGULATOR RUTR"/>
    <property type="match status" value="1"/>
</dbReference>
<dbReference type="Pfam" id="PF00440">
    <property type="entry name" value="TetR_N"/>
    <property type="match status" value="1"/>
</dbReference>
<evidence type="ECO:0000256" key="2">
    <source>
        <dbReference type="ARBA" id="ARBA00023125"/>
    </source>
</evidence>
<dbReference type="RefSeq" id="WP_013257874.1">
    <property type="nucleotide sequence ID" value="NC_014365.1"/>
</dbReference>
<dbReference type="PANTHER" id="PTHR30055:SF234">
    <property type="entry name" value="HTH-TYPE TRANSCRIPTIONAL REGULATOR BETI"/>
    <property type="match status" value="1"/>
</dbReference>
<dbReference type="STRING" id="644282.Deba_1052"/>
<dbReference type="PROSITE" id="PS50977">
    <property type="entry name" value="HTH_TETR_2"/>
    <property type="match status" value="1"/>
</dbReference>
<dbReference type="Proteomes" id="UP000009047">
    <property type="component" value="Chromosome"/>
</dbReference>
<dbReference type="eggNOG" id="COG1309">
    <property type="taxonomic scope" value="Bacteria"/>
</dbReference>
<accession>E1QIJ7</accession>
<keyword evidence="7" id="KW-1185">Reference proteome</keyword>
<organism evidence="6 7">
    <name type="scientific">Desulfarculus baarsii (strain ATCC 33931 / DSM 2075 / LMG 7858 / VKM B-1802 / 2st14)</name>
    <dbReference type="NCBI Taxonomy" id="644282"/>
    <lineage>
        <taxon>Bacteria</taxon>
        <taxon>Pseudomonadati</taxon>
        <taxon>Thermodesulfobacteriota</taxon>
        <taxon>Desulfarculia</taxon>
        <taxon>Desulfarculales</taxon>
        <taxon>Desulfarculaceae</taxon>
        <taxon>Desulfarculus</taxon>
    </lineage>
</organism>
<sequence length="221" mass="24801">MGGKTKKKQAKDTRANILHAARLAFARHSYNAASIRMIAAQGGFGHAIIGYYFPTKAELFAAVAADICAELYAASVQWMRRARRLPPAEGLAAYIRRLVDFGREKPWIFQIIMLNFAENRDAILPGQEHLLETIEKIRNDFVVAMGLELRRDEARRFTDSFNAMALYFLGSRESAAWLLGMNPAGGRYAQWVQDTMLALFLPAMGQLLERGGPPREQPAQK</sequence>
<evidence type="ECO:0000256" key="4">
    <source>
        <dbReference type="PROSITE-ProRule" id="PRU00335"/>
    </source>
</evidence>
<evidence type="ECO:0000313" key="7">
    <source>
        <dbReference type="Proteomes" id="UP000009047"/>
    </source>
</evidence>
<dbReference type="SUPFAM" id="SSF46689">
    <property type="entry name" value="Homeodomain-like"/>
    <property type="match status" value="1"/>
</dbReference>
<keyword evidence="1" id="KW-0805">Transcription regulation</keyword>
<dbReference type="GO" id="GO:0003700">
    <property type="term" value="F:DNA-binding transcription factor activity"/>
    <property type="evidence" value="ECO:0007669"/>
    <property type="project" value="TreeGrafter"/>
</dbReference>
<dbReference type="EMBL" id="CP002085">
    <property type="protein sequence ID" value="ADK84420.1"/>
    <property type="molecule type" value="Genomic_DNA"/>
</dbReference>
<evidence type="ECO:0000313" key="6">
    <source>
        <dbReference type="EMBL" id="ADK84420.1"/>
    </source>
</evidence>
<name>E1QIJ7_DESB2</name>
<feature type="DNA-binding region" description="H-T-H motif" evidence="4">
    <location>
        <begin position="34"/>
        <end position="53"/>
    </location>
</feature>
<keyword evidence="2 4" id="KW-0238">DNA-binding</keyword>
<evidence type="ECO:0000256" key="3">
    <source>
        <dbReference type="ARBA" id="ARBA00023163"/>
    </source>
</evidence>
<proteinExistence type="predicted"/>
<reference evidence="6 7" key="1">
    <citation type="journal article" date="2010" name="Stand. Genomic Sci.">
        <title>Complete genome sequence of Desulfarculus baarsii type strain (2st14).</title>
        <authorList>
            <person name="Sun H."/>
            <person name="Spring S."/>
            <person name="Lapidus A."/>
            <person name="Davenport K."/>
            <person name="Del Rio T.G."/>
            <person name="Tice H."/>
            <person name="Nolan M."/>
            <person name="Copeland A."/>
            <person name="Cheng J.F."/>
            <person name="Lucas S."/>
            <person name="Tapia R."/>
            <person name="Goodwin L."/>
            <person name="Pitluck S."/>
            <person name="Ivanova N."/>
            <person name="Pagani I."/>
            <person name="Mavromatis K."/>
            <person name="Ovchinnikova G."/>
            <person name="Pati A."/>
            <person name="Chen A."/>
            <person name="Palaniappan K."/>
            <person name="Hauser L."/>
            <person name="Chang Y.J."/>
            <person name="Jeffries C.D."/>
            <person name="Detter J.C."/>
            <person name="Han C."/>
            <person name="Rohde M."/>
            <person name="Brambilla E."/>
            <person name="Goker M."/>
            <person name="Woyke T."/>
            <person name="Bristow J."/>
            <person name="Eisen J.A."/>
            <person name="Markowitz V."/>
            <person name="Hugenholtz P."/>
            <person name="Kyrpides N.C."/>
            <person name="Klenk H.P."/>
            <person name="Land M."/>
        </authorList>
    </citation>
    <scope>NUCLEOTIDE SEQUENCE [LARGE SCALE GENOMIC DNA]</scope>
    <source>
        <strain evidence="7">ATCC 33931 / DSM 2075 / LMG 7858 / VKM B-1802 / 2st14</strain>
    </source>
</reference>
<keyword evidence="3" id="KW-0804">Transcription</keyword>
<dbReference type="HOGENOM" id="CLU_094893_0_0_7"/>
<feature type="domain" description="HTH tetR-type" evidence="5">
    <location>
        <begin position="11"/>
        <end position="71"/>
    </location>
</feature>
<evidence type="ECO:0000259" key="5">
    <source>
        <dbReference type="PROSITE" id="PS50977"/>
    </source>
</evidence>
<evidence type="ECO:0000256" key="1">
    <source>
        <dbReference type="ARBA" id="ARBA00023015"/>
    </source>
</evidence>